<accession>A0A1I4C3R2</accession>
<organism evidence="1 2">
    <name type="scientific">Geodermatophilus ruber</name>
    <dbReference type="NCBI Taxonomy" id="504800"/>
    <lineage>
        <taxon>Bacteria</taxon>
        <taxon>Bacillati</taxon>
        <taxon>Actinomycetota</taxon>
        <taxon>Actinomycetes</taxon>
        <taxon>Geodermatophilales</taxon>
        <taxon>Geodermatophilaceae</taxon>
        <taxon>Geodermatophilus</taxon>
    </lineage>
</organism>
<dbReference type="EMBL" id="FOSW01000003">
    <property type="protein sequence ID" value="SFK74969.1"/>
    <property type="molecule type" value="Genomic_DNA"/>
</dbReference>
<keyword evidence="2" id="KW-1185">Reference proteome</keyword>
<evidence type="ECO:0000313" key="2">
    <source>
        <dbReference type="Proteomes" id="UP000199152"/>
    </source>
</evidence>
<gene>
    <name evidence="1" type="ORF">SAMN04488085_103301</name>
</gene>
<dbReference type="Proteomes" id="UP000199152">
    <property type="component" value="Unassembled WGS sequence"/>
</dbReference>
<dbReference type="InParanoid" id="A0A1I4C3R2"/>
<name>A0A1I4C3R2_9ACTN</name>
<proteinExistence type="predicted"/>
<evidence type="ECO:0000313" key="1">
    <source>
        <dbReference type="EMBL" id="SFK74969.1"/>
    </source>
</evidence>
<reference evidence="1 2" key="1">
    <citation type="submission" date="2016-10" db="EMBL/GenBank/DDBJ databases">
        <authorList>
            <person name="de Groot N.N."/>
        </authorList>
    </citation>
    <scope>NUCLEOTIDE SEQUENCE [LARGE SCALE GENOMIC DNA]</scope>
    <source>
        <strain evidence="1 2">DSM 45317</strain>
    </source>
</reference>
<dbReference type="AlphaFoldDB" id="A0A1I4C3R2"/>
<protein>
    <submittedName>
        <fullName evidence="1">Uncharacterized protein</fullName>
    </submittedName>
</protein>
<sequence>MSADSGEARTTAAKIAGIADEPVTLADRG</sequence>